<dbReference type="AlphaFoldDB" id="A0AAE0FBM2"/>
<dbReference type="Proteomes" id="UP001190700">
    <property type="component" value="Unassembled WGS sequence"/>
</dbReference>
<feature type="compositionally biased region" description="Acidic residues" evidence="13">
    <location>
        <begin position="1"/>
        <end position="10"/>
    </location>
</feature>
<evidence type="ECO:0008006" key="16">
    <source>
        <dbReference type="Google" id="ProtNLM"/>
    </source>
</evidence>
<keyword evidence="7" id="KW-0378">Hydrolase</keyword>
<evidence type="ECO:0000256" key="5">
    <source>
        <dbReference type="ARBA" id="ARBA00022759"/>
    </source>
</evidence>
<feature type="non-terminal residue" evidence="14">
    <location>
        <position position="371"/>
    </location>
</feature>
<accession>A0AAE0FBM2</accession>
<evidence type="ECO:0000256" key="1">
    <source>
        <dbReference type="ARBA" id="ARBA00001946"/>
    </source>
</evidence>
<keyword evidence="6" id="KW-0227">DNA damage</keyword>
<evidence type="ECO:0000256" key="6">
    <source>
        <dbReference type="ARBA" id="ARBA00022763"/>
    </source>
</evidence>
<dbReference type="EMBL" id="LGRX02021458">
    <property type="protein sequence ID" value="KAK3256645.1"/>
    <property type="molecule type" value="Genomic_DNA"/>
</dbReference>
<evidence type="ECO:0000313" key="14">
    <source>
        <dbReference type="EMBL" id="KAK3256645.1"/>
    </source>
</evidence>
<keyword evidence="3" id="KW-0540">Nuclease</keyword>
<protein>
    <recommendedName>
        <fullName evidence="16">ERCC4 domain-containing protein</fullName>
    </recommendedName>
</protein>
<comment type="subcellular location">
    <subcellularLocation>
        <location evidence="2">Nucleus</location>
    </subcellularLocation>
</comment>
<organism evidence="14 15">
    <name type="scientific">Cymbomonas tetramitiformis</name>
    <dbReference type="NCBI Taxonomy" id="36881"/>
    <lineage>
        <taxon>Eukaryota</taxon>
        <taxon>Viridiplantae</taxon>
        <taxon>Chlorophyta</taxon>
        <taxon>Pyramimonadophyceae</taxon>
        <taxon>Pyramimonadales</taxon>
        <taxon>Pyramimonadaceae</taxon>
        <taxon>Cymbomonas</taxon>
    </lineage>
</organism>
<dbReference type="Gene3D" id="3.40.50.10130">
    <property type="match status" value="1"/>
</dbReference>
<evidence type="ECO:0000256" key="10">
    <source>
        <dbReference type="ARBA" id="ARBA00023204"/>
    </source>
</evidence>
<evidence type="ECO:0000256" key="2">
    <source>
        <dbReference type="ARBA" id="ARBA00004123"/>
    </source>
</evidence>
<dbReference type="GO" id="GO:0005634">
    <property type="term" value="C:nucleus"/>
    <property type="evidence" value="ECO:0007669"/>
    <property type="project" value="UniProtKB-SubCell"/>
</dbReference>
<evidence type="ECO:0000256" key="9">
    <source>
        <dbReference type="ARBA" id="ARBA00023172"/>
    </source>
</evidence>
<keyword evidence="10" id="KW-0234">DNA repair</keyword>
<keyword evidence="8" id="KW-0460">Magnesium</keyword>
<feature type="region of interest" description="Disordered" evidence="13">
    <location>
        <begin position="1"/>
        <end position="46"/>
    </location>
</feature>
<evidence type="ECO:0000256" key="12">
    <source>
        <dbReference type="ARBA" id="ARBA00023254"/>
    </source>
</evidence>
<keyword evidence="12" id="KW-0469">Meiosis</keyword>
<evidence type="ECO:0000256" key="11">
    <source>
        <dbReference type="ARBA" id="ARBA00023242"/>
    </source>
</evidence>
<evidence type="ECO:0000256" key="7">
    <source>
        <dbReference type="ARBA" id="ARBA00022801"/>
    </source>
</evidence>
<sequence length="371" mass="41530">MSDSDLDDEELLRSINASMREVKQPQVSRQTANPEPHAVEVQASEPQIYTSDVICLSSDSDSAAVPRVNAWTDAPCVTSLEPSAPIRGLDDDEKSDDDDHLIGSRPSASTRGPEDDDEKSDDDDHLIGSRPLESSKRGAASCNDTRPNKHANTSQPSAQELRRAAQAQARAEKAAQKERDKQAKKEAADRKKAEKEAARLQKQSDKEEQRALSGKKKHEMITLCMDQRLTSSDLGAKILDTFLNPPQEISIKYHRRMEDLLLPNSIQWRRHQPSATPQAEASEAEEVAYVLLPLTATQFIELVHESREPLQTLIHQARQVHPGKTLCLMVVGLYREVRRREVVRGHVDMALAWLCTHATGVRHRLPIDNFE</sequence>
<feature type="compositionally biased region" description="Basic and acidic residues" evidence="13">
    <location>
        <begin position="170"/>
        <end position="210"/>
    </location>
</feature>
<dbReference type="GO" id="GO:0006281">
    <property type="term" value="P:DNA repair"/>
    <property type="evidence" value="ECO:0007669"/>
    <property type="project" value="UniProtKB-KW"/>
</dbReference>
<keyword evidence="9" id="KW-0233">DNA recombination</keyword>
<evidence type="ECO:0000256" key="13">
    <source>
        <dbReference type="SAM" id="MobiDB-lite"/>
    </source>
</evidence>
<gene>
    <name evidence="14" type="ORF">CYMTET_34226</name>
</gene>
<dbReference type="GO" id="GO:0016787">
    <property type="term" value="F:hydrolase activity"/>
    <property type="evidence" value="ECO:0007669"/>
    <property type="project" value="UniProtKB-KW"/>
</dbReference>
<dbReference type="GO" id="GO:0051321">
    <property type="term" value="P:meiotic cell cycle"/>
    <property type="evidence" value="ECO:0007669"/>
    <property type="project" value="UniProtKB-KW"/>
</dbReference>
<dbReference type="PANTHER" id="PTHR21077:SF5">
    <property type="entry name" value="CROSSOVER JUNCTION ENDONUCLEASE MMS4"/>
    <property type="match status" value="1"/>
</dbReference>
<keyword evidence="15" id="KW-1185">Reference proteome</keyword>
<dbReference type="GO" id="GO:0046872">
    <property type="term" value="F:metal ion binding"/>
    <property type="evidence" value="ECO:0007669"/>
    <property type="project" value="UniProtKB-KW"/>
</dbReference>
<dbReference type="InterPro" id="IPR033310">
    <property type="entry name" value="Mms4/EME1/EME2"/>
</dbReference>
<proteinExistence type="predicted"/>
<feature type="compositionally biased region" description="Acidic residues" evidence="13">
    <location>
        <begin position="90"/>
        <end position="99"/>
    </location>
</feature>
<feature type="compositionally biased region" description="Polar residues" evidence="13">
    <location>
        <begin position="142"/>
        <end position="157"/>
    </location>
</feature>
<dbReference type="GO" id="GO:0004519">
    <property type="term" value="F:endonuclease activity"/>
    <property type="evidence" value="ECO:0007669"/>
    <property type="project" value="UniProtKB-KW"/>
</dbReference>
<evidence type="ECO:0000256" key="4">
    <source>
        <dbReference type="ARBA" id="ARBA00022723"/>
    </source>
</evidence>
<evidence type="ECO:0000313" key="15">
    <source>
        <dbReference type="Proteomes" id="UP001190700"/>
    </source>
</evidence>
<comment type="caution">
    <text evidence="14">The sequence shown here is derived from an EMBL/GenBank/DDBJ whole genome shotgun (WGS) entry which is preliminary data.</text>
</comment>
<keyword evidence="5" id="KW-0255">Endonuclease</keyword>
<name>A0AAE0FBM2_9CHLO</name>
<dbReference type="GO" id="GO:0048476">
    <property type="term" value="C:Holliday junction resolvase complex"/>
    <property type="evidence" value="ECO:0007669"/>
    <property type="project" value="InterPro"/>
</dbReference>
<keyword evidence="11" id="KW-0539">Nucleus</keyword>
<evidence type="ECO:0000256" key="3">
    <source>
        <dbReference type="ARBA" id="ARBA00022722"/>
    </source>
</evidence>
<feature type="compositionally biased region" description="Acidic residues" evidence="13">
    <location>
        <begin position="114"/>
        <end position="124"/>
    </location>
</feature>
<dbReference type="PANTHER" id="PTHR21077">
    <property type="entry name" value="EME1 PROTEIN"/>
    <property type="match status" value="1"/>
</dbReference>
<dbReference type="GO" id="GO:0006310">
    <property type="term" value="P:DNA recombination"/>
    <property type="evidence" value="ECO:0007669"/>
    <property type="project" value="UniProtKB-KW"/>
</dbReference>
<feature type="region of interest" description="Disordered" evidence="13">
    <location>
        <begin position="70"/>
        <end position="216"/>
    </location>
</feature>
<keyword evidence="4" id="KW-0479">Metal-binding</keyword>
<comment type="cofactor">
    <cofactor evidence="1">
        <name>Mg(2+)</name>
        <dbReference type="ChEBI" id="CHEBI:18420"/>
    </cofactor>
</comment>
<reference evidence="14 15" key="1">
    <citation type="journal article" date="2015" name="Genome Biol. Evol.">
        <title>Comparative Genomics of a Bacterivorous Green Alga Reveals Evolutionary Causalities and Consequences of Phago-Mixotrophic Mode of Nutrition.</title>
        <authorList>
            <person name="Burns J.A."/>
            <person name="Paasch A."/>
            <person name="Narechania A."/>
            <person name="Kim E."/>
        </authorList>
    </citation>
    <scope>NUCLEOTIDE SEQUENCE [LARGE SCALE GENOMIC DNA]</scope>
    <source>
        <strain evidence="14 15">PLY_AMNH</strain>
    </source>
</reference>
<evidence type="ECO:0000256" key="8">
    <source>
        <dbReference type="ARBA" id="ARBA00022842"/>
    </source>
</evidence>